<comment type="function">
    <text evidence="11">The muscarinic acetylcholine receptor mediates various cellular responses, including inhibition of adenylate cyclase, breakdown of phosphoinositides and modulation of potassium channels through the action of G proteins.</text>
</comment>
<keyword evidence="14" id="KW-1185">Reference proteome</keyword>
<keyword evidence="5 10" id="KW-0297">G-protein coupled receptor</keyword>
<keyword evidence="4 11" id="KW-0770">Synapse</keyword>
<keyword evidence="8 10" id="KW-0807">Transducer</keyword>
<name>A0A401TBA5_CHIPU</name>
<feature type="transmembrane region" description="Helical" evidence="11">
    <location>
        <begin position="130"/>
        <end position="151"/>
    </location>
</feature>
<dbReference type="OrthoDB" id="10071887at2759"/>
<evidence type="ECO:0000256" key="10">
    <source>
        <dbReference type="RuleBase" id="RU000688"/>
    </source>
</evidence>
<reference evidence="13 14" key="1">
    <citation type="journal article" date="2018" name="Nat. Ecol. Evol.">
        <title>Shark genomes provide insights into elasmobranch evolution and the origin of vertebrates.</title>
        <authorList>
            <person name="Hara Y"/>
            <person name="Yamaguchi K"/>
            <person name="Onimaru K"/>
            <person name="Kadota M"/>
            <person name="Koyanagi M"/>
            <person name="Keeley SD"/>
            <person name="Tatsumi K"/>
            <person name="Tanaka K"/>
            <person name="Motone F"/>
            <person name="Kageyama Y"/>
            <person name="Nozu R"/>
            <person name="Adachi N"/>
            <person name="Nishimura O"/>
            <person name="Nakagawa R"/>
            <person name="Tanegashima C"/>
            <person name="Kiyatake I"/>
            <person name="Matsumoto R"/>
            <person name="Murakumo K"/>
            <person name="Nishida K"/>
            <person name="Terakita A"/>
            <person name="Kuratani S"/>
            <person name="Sato K"/>
            <person name="Hyodo S Kuraku.S."/>
        </authorList>
    </citation>
    <scope>NUCLEOTIDE SEQUENCE [LARGE SCALE GENOMIC DNA]</scope>
</reference>
<evidence type="ECO:0000313" key="13">
    <source>
        <dbReference type="EMBL" id="GCC39923.1"/>
    </source>
</evidence>
<evidence type="ECO:0000256" key="2">
    <source>
        <dbReference type="ARBA" id="ARBA00022692"/>
    </source>
</evidence>
<dbReference type="PANTHER" id="PTHR24247:SF182">
    <property type="entry name" value="MUSCARINIC ACETYLCHOLINE RECEPTOR M1"/>
    <property type="match status" value="1"/>
</dbReference>
<keyword evidence="1 11" id="KW-1003">Cell membrane</keyword>
<dbReference type="OMA" id="CKPIDAT"/>
<dbReference type="SUPFAM" id="SSF81321">
    <property type="entry name" value="Family A G protein-coupled receptor-like"/>
    <property type="match status" value="1"/>
</dbReference>
<dbReference type="GO" id="GO:0016907">
    <property type="term" value="F:G protein-coupled acetylcholine receptor activity"/>
    <property type="evidence" value="ECO:0007669"/>
    <property type="project" value="UniProtKB-UniRule"/>
</dbReference>
<comment type="subcellular location">
    <subcellularLocation>
        <location evidence="11">Cell membrane</location>
        <topology evidence="11">Multi-pass membrane protein</topology>
    </subcellularLocation>
    <subcellularLocation>
        <location evidence="11">Postsynaptic cell membrane</location>
        <topology evidence="11">Multi-pass membrane protein</topology>
    </subcellularLocation>
</comment>
<evidence type="ECO:0000256" key="8">
    <source>
        <dbReference type="ARBA" id="ARBA00023224"/>
    </source>
</evidence>
<feature type="domain" description="G-protein coupled receptors family 1 profile" evidence="12">
    <location>
        <begin position="72"/>
        <end position="364"/>
    </location>
</feature>
<dbReference type="PRINTS" id="PR00237">
    <property type="entry name" value="GPCRRHODOPSN"/>
</dbReference>
<feature type="transmembrane region" description="Helical" evidence="11">
    <location>
        <begin position="92"/>
        <end position="118"/>
    </location>
</feature>
<evidence type="ECO:0000256" key="7">
    <source>
        <dbReference type="ARBA" id="ARBA00023170"/>
    </source>
</evidence>
<evidence type="ECO:0000256" key="9">
    <source>
        <dbReference type="ARBA" id="ARBA00023257"/>
    </source>
</evidence>
<dbReference type="InterPro" id="IPR017452">
    <property type="entry name" value="GPCR_Rhodpsn_7TM"/>
</dbReference>
<dbReference type="SMART" id="SM01381">
    <property type="entry name" value="7TM_GPCR_Srsx"/>
    <property type="match status" value="1"/>
</dbReference>
<comment type="caution">
    <text evidence="13">The sequence shown here is derived from an EMBL/GenBank/DDBJ whole genome shotgun (WGS) entry which is preliminary data.</text>
</comment>
<dbReference type="PROSITE" id="PS50262">
    <property type="entry name" value="G_PROTEIN_RECEP_F1_2"/>
    <property type="match status" value="1"/>
</dbReference>
<evidence type="ECO:0000256" key="6">
    <source>
        <dbReference type="ARBA" id="ARBA00023136"/>
    </source>
</evidence>
<keyword evidence="6 11" id="KW-0472">Membrane</keyword>
<dbReference type="GO" id="GO:0007187">
    <property type="term" value="P:G protein-coupled receptor signaling pathway, coupled to cyclic nucleotide second messenger"/>
    <property type="evidence" value="ECO:0007669"/>
    <property type="project" value="TreeGrafter"/>
</dbReference>
<keyword evidence="9 11" id="KW-0628">Postsynaptic cell membrane</keyword>
<comment type="similarity">
    <text evidence="11">Belongs to the G-protein coupled receptor 1 family. Muscarinic acetylcholine receptor subfamily.</text>
</comment>
<feature type="transmembrane region" description="Helical" evidence="11">
    <location>
        <begin position="217"/>
        <end position="239"/>
    </location>
</feature>
<evidence type="ECO:0000259" key="12">
    <source>
        <dbReference type="PROSITE" id="PS50262"/>
    </source>
</evidence>
<dbReference type="CDD" id="cd15049">
    <property type="entry name" value="7tmA_mAChR"/>
    <property type="match status" value="1"/>
</dbReference>
<dbReference type="PROSITE" id="PS00237">
    <property type="entry name" value="G_PROTEIN_RECEP_F1_1"/>
    <property type="match status" value="1"/>
</dbReference>
<gene>
    <name evidence="13" type="ORF">chiPu_0023733</name>
</gene>
<dbReference type="GO" id="GO:0007197">
    <property type="term" value="P:adenylate cyclase-inhibiting G protein-coupled acetylcholine receptor signaling pathway"/>
    <property type="evidence" value="ECO:0007669"/>
    <property type="project" value="TreeGrafter"/>
</dbReference>
<feature type="transmembrane region" description="Helical" evidence="11">
    <location>
        <begin position="172"/>
        <end position="197"/>
    </location>
</feature>
<keyword evidence="7 10" id="KW-0675">Receptor</keyword>
<keyword evidence="2 10" id="KW-0812">Transmembrane</keyword>
<dbReference type="PANTHER" id="PTHR24247">
    <property type="entry name" value="5-HYDROXYTRYPTAMINE RECEPTOR"/>
    <property type="match status" value="1"/>
</dbReference>
<comment type="caution">
    <text evidence="11">Lacks conserved residue(s) required for the propagation of feature annotation.</text>
</comment>
<dbReference type="GO" id="GO:0004993">
    <property type="term" value="F:G protein-coupled serotonin receptor activity"/>
    <property type="evidence" value="ECO:0007669"/>
    <property type="project" value="TreeGrafter"/>
</dbReference>
<feature type="transmembrane region" description="Helical" evidence="11">
    <location>
        <begin position="309"/>
        <end position="327"/>
    </location>
</feature>
<evidence type="ECO:0000313" key="14">
    <source>
        <dbReference type="Proteomes" id="UP000287033"/>
    </source>
</evidence>
<dbReference type="Proteomes" id="UP000287033">
    <property type="component" value="Unassembled WGS sequence"/>
</dbReference>
<accession>A0A401TBA5</accession>
<dbReference type="InterPro" id="IPR000995">
    <property type="entry name" value="Musac_Ach_rcpt"/>
</dbReference>
<dbReference type="GO" id="GO:0045211">
    <property type="term" value="C:postsynaptic membrane"/>
    <property type="evidence" value="ECO:0007669"/>
    <property type="project" value="UniProtKB-SubCell"/>
</dbReference>
<dbReference type="EMBL" id="BEZZ01026118">
    <property type="protein sequence ID" value="GCC39923.1"/>
    <property type="molecule type" value="Genomic_DNA"/>
</dbReference>
<dbReference type="GO" id="GO:0030425">
    <property type="term" value="C:dendrite"/>
    <property type="evidence" value="ECO:0007669"/>
    <property type="project" value="TreeGrafter"/>
</dbReference>
<dbReference type="FunFam" id="1.20.1070.10:FF:000162">
    <property type="entry name" value="Muscarinic acetylcholine receptor"/>
    <property type="match status" value="1"/>
</dbReference>
<sequence>MTIRPLQMAQALLLRNREHMPALGTELSVPGSEELVRGLGNTSYQTLGGRATGELIAILSVTCSLSLVTVLGNVLVLLSVWLNRNLRTVSNYFLLSLALADLIIGLFSMNLYTSYIILGRWALGSLTCDLWLTLDYVVSNASVMNLLVICFDRYFAITRPLTYRAKRTPQRAAIMLGIAWCVSIMVWAPTIMCWQYIVGRRAVRAGNCHVPFLSEPLITFGTATIAFYLPVVIMTALYARIYRETKRRAQSLAALQETGGGAANGQGMGRRLLEGGHSPSPTSEGQSWPRVMSHPVLERKASTVKEKKAARTLSAILLAFIVTWSPYNVMVLVSTYCTDCIPSGLWQLGYWLCYVNSTINPGCYALCSTEFRVTFKRLLLCHCDPREWAQNVPVRQARGR</sequence>
<dbReference type="Pfam" id="PF00001">
    <property type="entry name" value="7tm_1"/>
    <property type="match status" value="1"/>
</dbReference>
<dbReference type="PRINTS" id="PR00243">
    <property type="entry name" value="MUSCARINICR"/>
</dbReference>
<protein>
    <recommendedName>
        <fullName evidence="11">Muscarinic acetylcholine receptor</fullName>
    </recommendedName>
</protein>
<evidence type="ECO:0000256" key="1">
    <source>
        <dbReference type="ARBA" id="ARBA00022475"/>
    </source>
</evidence>
<dbReference type="STRING" id="137246.A0A401TBA5"/>
<evidence type="ECO:0000256" key="4">
    <source>
        <dbReference type="ARBA" id="ARBA00023018"/>
    </source>
</evidence>
<feature type="transmembrane region" description="Helical" evidence="11">
    <location>
        <begin position="55"/>
        <end position="80"/>
    </location>
</feature>
<evidence type="ECO:0000256" key="5">
    <source>
        <dbReference type="ARBA" id="ARBA00023040"/>
    </source>
</evidence>
<evidence type="ECO:0000256" key="11">
    <source>
        <dbReference type="RuleBase" id="RU361191"/>
    </source>
</evidence>
<organism evidence="13 14">
    <name type="scientific">Chiloscyllium punctatum</name>
    <name type="common">Brownbanded bambooshark</name>
    <name type="synonym">Hemiscyllium punctatum</name>
    <dbReference type="NCBI Taxonomy" id="137246"/>
    <lineage>
        <taxon>Eukaryota</taxon>
        <taxon>Metazoa</taxon>
        <taxon>Chordata</taxon>
        <taxon>Craniata</taxon>
        <taxon>Vertebrata</taxon>
        <taxon>Chondrichthyes</taxon>
        <taxon>Elasmobranchii</taxon>
        <taxon>Galeomorphii</taxon>
        <taxon>Galeoidea</taxon>
        <taxon>Orectolobiformes</taxon>
        <taxon>Hemiscylliidae</taxon>
        <taxon>Chiloscyllium</taxon>
    </lineage>
</organism>
<dbReference type="AlphaFoldDB" id="A0A401TBA5"/>
<dbReference type="Gene3D" id="1.20.1070.10">
    <property type="entry name" value="Rhodopsin 7-helix transmembrane proteins"/>
    <property type="match status" value="1"/>
</dbReference>
<proteinExistence type="inferred from homology"/>
<keyword evidence="3 11" id="KW-1133">Transmembrane helix</keyword>
<evidence type="ECO:0000256" key="3">
    <source>
        <dbReference type="ARBA" id="ARBA00022989"/>
    </source>
</evidence>
<dbReference type="InterPro" id="IPR000276">
    <property type="entry name" value="GPCR_Rhodpsn"/>
</dbReference>